<dbReference type="SUPFAM" id="SSF53756">
    <property type="entry name" value="UDP-Glycosyltransferase/glycogen phosphorylase"/>
    <property type="match status" value="1"/>
</dbReference>
<dbReference type="AlphaFoldDB" id="A0A6C0K8M6"/>
<reference evidence="1" key="1">
    <citation type="journal article" date="2020" name="Nature">
        <title>Giant virus diversity and host interactions through global metagenomics.</title>
        <authorList>
            <person name="Schulz F."/>
            <person name="Roux S."/>
            <person name="Paez-Espino D."/>
            <person name="Jungbluth S."/>
            <person name="Walsh D.A."/>
            <person name="Denef V.J."/>
            <person name="McMahon K.D."/>
            <person name="Konstantinidis K.T."/>
            <person name="Eloe-Fadrosh E.A."/>
            <person name="Kyrpides N.C."/>
            <person name="Woyke T."/>
        </authorList>
    </citation>
    <scope>NUCLEOTIDE SEQUENCE</scope>
    <source>
        <strain evidence="1">GVMAG-S-1101171-110</strain>
    </source>
</reference>
<evidence type="ECO:0000313" key="1">
    <source>
        <dbReference type="EMBL" id="QHU12494.1"/>
    </source>
</evidence>
<evidence type="ECO:0008006" key="2">
    <source>
        <dbReference type="Google" id="ProtNLM"/>
    </source>
</evidence>
<sequence length="335" mass="38956">MYHIKFNIRCSTEVVYYFFKIHTAIISKRIPLKYTMRFVQVGHSHKMNEEAFIRGCILFGIEYEKVDTVSDISGQPDLIWAPGFWIDPTLFPNTKFMFGPQFFVFPTKDGSLAIYKKGSVADRCLYNCLSEWNLCIHSAFLSNPVVPYACLPFGVDTESMKPNPKVQKKEYILIYWKLRDSANMQHVVDILIKNKLLFKVVKYGFYKSDEYHKLLLESKLCIWLGRHESQGFAFQEALSYNVPLLVYDVLDMKEEVNDYNISAYASYHSISLSATSAAFWDPICGEKTTNPKDIDPLLKKMMAGLDKYRPREFVERELSDKVCFKRMLDRFGLLS</sequence>
<protein>
    <recommendedName>
        <fullName evidence="2">Glycosyltransferase</fullName>
    </recommendedName>
</protein>
<proteinExistence type="predicted"/>
<dbReference type="EMBL" id="MN740801">
    <property type="protein sequence ID" value="QHU12494.1"/>
    <property type="molecule type" value="Genomic_DNA"/>
</dbReference>
<name>A0A6C0K8M6_9ZZZZ</name>
<accession>A0A6C0K8M6</accession>
<organism evidence="1">
    <name type="scientific">viral metagenome</name>
    <dbReference type="NCBI Taxonomy" id="1070528"/>
    <lineage>
        <taxon>unclassified sequences</taxon>
        <taxon>metagenomes</taxon>
        <taxon>organismal metagenomes</taxon>
    </lineage>
</organism>